<sequence length="161" mass="18192">MQKTILSIVMLIIGFSAMTASANLTEPLQKVFAMKVNTIAKMYQQDARNQGQDYPVVLQQYGSPELQAAMQLEQVYFVREQASCHIGYDVLWSSQDPDYAQDKQFSVTTKGLVKVSLVQGNDVYYELTCDSIDNEENCQVADVILDEDGTSLREHLLKHCR</sequence>
<organism evidence="2 3">
    <name type="scientific">Psychrobacter saeujeotis</name>
    <dbReference type="NCBI Taxonomy" id="3143436"/>
    <lineage>
        <taxon>Bacteria</taxon>
        <taxon>Pseudomonadati</taxon>
        <taxon>Pseudomonadota</taxon>
        <taxon>Gammaproteobacteria</taxon>
        <taxon>Moraxellales</taxon>
        <taxon>Moraxellaceae</taxon>
        <taxon>Psychrobacter</taxon>
    </lineage>
</organism>
<protein>
    <submittedName>
        <fullName evidence="2">Uncharacterized protein</fullName>
    </submittedName>
</protein>
<keyword evidence="1" id="KW-0732">Signal</keyword>
<feature type="chain" id="PRO_5047378419" evidence="1">
    <location>
        <begin position="23"/>
        <end position="161"/>
    </location>
</feature>
<reference evidence="2 3" key="1">
    <citation type="submission" date="2024-05" db="EMBL/GenBank/DDBJ databases">
        <authorList>
            <person name="Kim H.-Y."/>
            <person name="Kim E."/>
            <person name="Cai Y."/>
            <person name="Yang S.-M."/>
            <person name="Lee W."/>
        </authorList>
    </citation>
    <scope>NUCLEOTIDE SEQUENCE [LARGE SCALE GENOMIC DNA]</scope>
    <source>
        <strain evidence="2 3">FBL11</strain>
    </source>
</reference>
<gene>
    <name evidence="2" type="ORF">AAIR29_04510</name>
</gene>
<dbReference type="Proteomes" id="UP001461960">
    <property type="component" value="Unassembled WGS sequence"/>
</dbReference>
<keyword evidence="3" id="KW-1185">Reference proteome</keyword>
<comment type="caution">
    <text evidence="2">The sequence shown here is derived from an EMBL/GenBank/DDBJ whole genome shotgun (WGS) entry which is preliminary data.</text>
</comment>
<dbReference type="EMBL" id="JBDGHN010000002">
    <property type="protein sequence ID" value="MEN2750891.1"/>
    <property type="molecule type" value="Genomic_DNA"/>
</dbReference>
<evidence type="ECO:0000313" key="3">
    <source>
        <dbReference type="Proteomes" id="UP001461960"/>
    </source>
</evidence>
<name>A0ABU9X650_9GAMM</name>
<feature type="signal peptide" evidence="1">
    <location>
        <begin position="1"/>
        <end position="22"/>
    </location>
</feature>
<dbReference type="RefSeq" id="WP_299220741.1">
    <property type="nucleotide sequence ID" value="NZ_JBDGHN010000002.1"/>
</dbReference>
<evidence type="ECO:0000313" key="2">
    <source>
        <dbReference type="EMBL" id="MEN2750891.1"/>
    </source>
</evidence>
<proteinExistence type="predicted"/>
<accession>A0ABU9X650</accession>
<evidence type="ECO:0000256" key="1">
    <source>
        <dbReference type="SAM" id="SignalP"/>
    </source>
</evidence>